<evidence type="ECO:0000313" key="4">
    <source>
        <dbReference type="Proteomes" id="UP000054408"/>
    </source>
</evidence>
<dbReference type="AlphaFoldDB" id="A0A0L0DT05"/>
<accession>A0A0L0DT05</accession>
<dbReference type="RefSeq" id="XP_013761264.1">
    <property type="nucleotide sequence ID" value="XM_013905810.1"/>
</dbReference>
<dbReference type="InterPro" id="IPR027417">
    <property type="entry name" value="P-loop_NTPase"/>
</dbReference>
<dbReference type="InterPro" id="IPR003578">
    <property type="entry name" value="Small_GTPase_Rho"/>
</dbReference>
<evidence type="ECO:0000256" key="1">
    <source>
        <dbReference type="ARBA" id="ARBA00022741"/>
    </source>
</evidence>
<dbReference type="STRING" id="461836.A0A0L0DT05"/>
<dbReference type="GeneID" id="25561482"/>
<dbReference type="PANTHER" id="PTHR24072">
    <property type="entry name" value="RHO FAMILY GTPASE"/>
    <property type="match status" value="1"/>
</dbReference>
<dbReference type="Pfam" id="PF00071">
    <property type="entry name" value="Ras"/>
    <property type="match status" value="1"/>
</dbReference>
<sequence>MQRVKVVAVGDDGVGKTSLFTTYGDDAFPHDFVAPIQDWCIEVVHESPESGTEPRPIILALFDTPGGDKYDSLRPLGYVDTDVFLLCYSVASRASFDRIAAKFADTSDSERSVTFQDGQALADSIAAVAFVEIAAKSHIASSAQRTHAYPALTTVPGLIHFAIETAIASQPSPPPPRKCIIV</sequence>
<dbReference type="GO" id="GO:0003924">
    <property type="term" value="F:GTPase activity"/>
    <property type="evidence" value="ECO:0007669"/>
    <property type="project" value="InterPro"/>
</dbReference>
<dbReference type="PRINTS" id="PR00449">
    <property type="entry name" value="RASTRNSFRMNG"/>
</dbReference>
<dbReference type="SMART" id="SM00175">
    <property type="entry name" value="RAB"/>
    <property type="match status" value="1"/>
</dbReference>
<dbReference type="PROSITE" id="PS51419">
    <property type="entry name" value="RAB"/>
    <property type="match status" value="1"/>
</dbReference>
<dbReference type="eggNOG" id="KOG0393">
    <property type="taxonomic scope" value="Eukaryota"/>
</dbReference>
<dbReference type="GO" id="GO:0007264">
    <property type="term" value="P:small GTPase-mediated signal transduction"/>
    <property type="evidence" value="ECO:0007669"/>
    <property type="project" value="InterPro"/>
</dbReference>
<evidence type="ECO:0000313" key="3">
    <source>
        <dbReference type="EMBL" id="KNC55484.1"/>
    </source>
</evidence>
<dbReference type="InterPro" id="IPR001806">
    <property type="entry name" value="Small_GTPase"/>
</dbReference>
<dbReference type="GO" id="GO:0005525">
    <property type="term" value="F:GTP binding"/>
    <property type="evidence" value="ECO:0007669"/>
    <property type="project" value="UniProtKB-KW"/>
</dbReference>
<keyword evidence="4" id="KW-1185">Reference proteome</keyword>
<dbReference type="Proteomes" id="UP000054408">
    <property type="component" value="Unassembled WGS sequence"/>
</dbReference>
<organism evidence="3 4">
    <name type="scientific">Thecamonas trahens ATCC 50062</name>
    <dbReference type="NCBI Taxonomy" id="461836"/>
    <lineage>
        <taxon>Eukaryota</taxon>
        <taxon>Apusozoa</taxon>
        <taxon>Apusomonadida</taxon>
        <taxon>Apusomonadidae</taxon>
        <taxon>Thecamonas</taxon>
    </lineage>
</organism>
<reference evidence="3 4" key="1">
    <citation type="submission" date="2010-05" db="EMBL/GenBank/DDBJ databases">
        <title>The Genome Sequence of Thecamonas trahens ATCC 50062.</title>
        <authorList>
            <consortium name="The Broad Institute Genome Sequencing Platform"/>
            <person name="Russ C."/>
            <person name="Cuomo C."/>
            <person name="Shea T."/>
            <person name="Young S.K."/>
            <person name="Zeng Q."/>
            <person name="Koehrsen M."/>
            <person name="Haas B."/>
            <person name="Borodovsky M."/>
            <person name="Guigo R."/>
            <person name="Alvarado L."/>
            <person name="Berlin A."/>
            <person name="Bochicchio J."/>
            <person name="Borenstein D."/>
            <person name="Chapman S."/>
            <person name="Chen Z."/>
            <person name="Freedman E."/>
            <person name="Gellesch M."/>
            <person name="Goldberg J."/>
            <person name="Griggs A."/>
            <person name="Gujja S."/>
            <person name="Heilman E."/>
            <person name="Heiman D."/>
            <person name="Hepburn T."/>
            <person name="Howarth C."/>
            <person name="Jen D."/>
            <person name="Larson L."/>
            <person name="Mehta T."/>
            <person name="Park D."/>
            <person name="Pearson M."/>
            <person name="Roberts A."/>
            <person name="Saif S."/>
            <person name="Shenoy N."/>
            <person name="Sisk P."/>
            <person name="Stolte C."/>
            <person name="Sykes S."/>
            <person name="Thomson T."/>
            <person name="Walk T."/>
            <person name="White J."/>
            <person name="Yandava C."/>
            <person name="Burger G."/>
            <person name="Gray M.W."/>
            <person name="Holland P.W.H."/>
            <person name="King N."/>
            <person name="Lang F.B.F."/>
            <person name="Roger A.J."/>
            <person name="Ruiz-Trillo I."/>
            <person name="Lander E."/>
            <person name="Nusbaum C."/>
        </authorList>
    </citation>
    <scope>NUCLEOTIDE SEQUENCE [LARGE SCALE GENOMIC DNA]</scope>
    <source>
        <strain evidence="3 4">ATCC 50062</strain>
    </source>
</reference>
<dbReference type="Gene3D" id="3.40.50.300">
    <property type="entry name" value="P-loop containing nucleotide triphosphate hydrolases"/>
    <property type="match status" value="1"/>
</dbReference>
<keyword evidence="1" id="KW-0547">Nucleotide-binding</keyword>
<protein>
    <submittedName>
        <fullName evidence="3">Uncharacterized protein</fullName>
    </submittedName>
</protein>
<dbReference type="OMA" id="VEFPFEY"/>
<keyword evidence="2" id="KW-0342">GTP-binding</keyword>
<name>A0A0L0DT05_THETB</name>
<dbReference type="EMBL" id="GL349439">
    <property type="protein sequence ID" value="KNC55484.1"/>
    <property type="molecule type" value="Genomic_DNA"/>
</dbReference>
<dbReference type="SUPFAM" id="SSF52540">
    <property type="entry name" value="P-loop containing nucleoside triphosphate hydrolases"/>
    <property type="match status" value="1"/>
</dbReference>
<proteinExistence type="predicted"/>
<evidence type="ECO:0000256" key="2">
    <source>
        <dbReference type="ARBA" id="ARBA00023134"/>
    </source>
</evidence>
<dbReference type="SMART" id="SM00173">
    <property type="entry name" value="RAS"/>
    <property type="match status" value="1"/>
</dbReference>
<dbReference type="SMART" id="SM00174">
    <property type="entry name" value="RHO"/>
    <property type="match status" value="1"/>
</dbReference>
<dbReference type="OrthoDB" id="8830751at2759"/>
<dbReference type="PROSITE" id="PS51420">
    <property type="entry name" value="RHO"/>
    <property type="match status" value="1"/>
</dbReference>
<gene>
    <name evidence="3" type="ORF">AMSG_01748</name>
</gene>